<proteinExistence type="predicted"/>
<accession>A0A4S4FPZ9</accession>
<protein>
    <submittedName>
        <fullName evidence="2">Uncharacterized protein</fullName>
    </submittedName>
</protein>
<comment type="caution">
    <text evidence="2">The sequence shown here is derived from an EMBL/GenBank/DDBJ whole genome shotgun (WGS) entry which is preliminary data.</text>
</comment>
<keyword evidence="3" id="KW-1185">Reference proteome</keyword>
<name>A0A4S4FPZ9_9MICO</name>
<reference evidence="2 3" key="1">
    <citation type="submission" date="2019-04" db="EMBL/GenBank/DDBJ databases">
        <authorList>
            <person name="Jiang L."/>
        </authorList>
    </citation>
    <scope>NUCLEOTIDE SEQUENCE [LARGE SCALE GENOMIC DNA]</scope>
    <source>
        <strain evidence="2 3">YIM 131853</strain>
    </source>
</reference>
<dbReference type="RefSeq" id="WP_136427022.1">
    <property type="nucleotide sequence ID" value="NZ_SSSM01000003.1"/>
</dbReference>
<evidence type="ECO:0000313" key="1">
    <source>
        <dbReference type="EMBL" id="THG30665.1"/>
    </source>
</evidence>
<dbReference type="EMBL" id="SSSM01000004">
    <property type="protein sequence ID" value="THG30665.1"/>
    <property type="molecule type" value="Genomic_DNA"/>
</dbReference>
<dbReference type="EMBL" id="SSSM01000003">
    <property type="protein sequence ID" value="THG31902.1"/>
    <property type="molecule type" value="Genomic_DNA"/>
</dbReference>
<dbReference type="Proteomes" id="UP000309133">
    <property type="component" value="Unassembled WGS sequence"/>
</dbReference>
<dbReference type="AlphaFoldDB" id="A0A4S4FPZ9"/>
<evidence type="ECO:0000313" key="2">
    <source>
        <dbReference type="EMBL" id="THG31902.1"/>
    </source>
</evidence>
<gene>
    <name evidence="2" type="ORF">E6C64_07620</name>
    <name evidence="1" type="ORF">E6C64_08475</name>
</gene>
<evidence type="ECO:0000313" key="3">
    <source>
        <dbReference type="Proteomes" id="UP000309133"/>
    </source>
</evidence>
<sequence>MGVGVQYYGQNQVWDSEANMMATTGRPGDLAYASDTTMFYRSNGSGWFPTDALRVLRGTAPVNLAATGSTLIYTLAPTSFRFVVIGVHVEILSLTGNVLTQAQLAVGATGPNYADIAASQGLLGTLAGIGLTSSNALTLASARAALNGGTAVYAKVNTPATGLPLTAYTARLDLMGYFQV</sequence>
<organism evidence="2 3">
    <name type="scientific">Naasia lichenicola</name>
    <dbReference type="NCBI Taxonomy" id="2565933"/>
    <lineage>
        <taxon>Bacteria</taxon>
        <taxon>Bacillati</taxon>
        <taxon>Actinomycetota</taxon>
        <taxon>Actinomycetes</taxon>
        <taxon>Micrococcales</taxon>
        <taxon>Microbacteriaceae</taxon>
        <taxon>Naasia</taxon>
    </lineage>
</organism>